<evidence type="ECO:0000313" key="2">
    <source>
        <dbReference type="Proteomes" id="UP000005467"/>
    </source>
</evidence>
<protein>
    <submittedName>
        <fullName evidence="1">Uncharacterized protein</fullName>
    </submittedName>
</protein>
<accession>E8KGZ7</accession>
<keyword evidence="2" id="KW-1185">Reference proteome</keyword>
<name>E8KGZ7_9PAST</name>
<organism evidence="1 2">
    <name type="scientific">Actinobacillus ureae ATCC 25976</name>
    <dbReference type="NCBI Taxonomy" id="887324"/>
    <lineage>
        <taxon>Bacteria</taxon>
        <taxon>Pseudomonadati</taxon>
        <taxon>Pseudomonadota</taxon>
        <taxon>Gammaproteobacteria</taxon>
        <taxon>Pasteurellales</taxon>
        <taxon>Pasteurellaceae</taxon>
        <taxon>Actinobacillus</taxon>
    </lineage>
</organism>
<evidence type="ECO:0000313" key="1">
    <source>
        <dbReference type="EMBL" id="EFX91823.1"/>
    </source>
</evidence>
<proteinExistence type="predicted"/>
<reference evidence="1 2" key="1">
    <citation type="submission" date="2011-01" db="EMBL/GenBank/DDBJ databases">
        <authorList>
            <person name="Muzny D."/>
            <person name="Qin X."/>
            <person name="Deng J."/>
            <person name="Jiang H."/>
            <person name="Liu Y."/>
            <person name="Qu J."/>
            <person name="Song X.-Z."/>
            <person name="Zhang L."/>
            <person name="Thornton R."/>
            <person name="Coyle M."/>
            <person name="Francisco L."/>
            <person name="Jackson L."/>
            <person name="Javaid M."/>
            <person name="Korchina V."/>
            <person name="Kovar C."/>
            <person name="Mata R."/>
            <person name="Mathew T."/>
            <person name="Ngo R."/>
            <person name="Nguyen L."/>
            <person name="Nguyen N."/>
            <person name="Okwuonu G."/>
            <person name="Ongeri F."/>
            <person name="Pham C."/>
            <person name="Simmons D."/>
            <person name="Wilczek-Boney K."/>
            <person name="Hale W."/>
            <person name="Jakkamsetti A."/>
            <person name="Pham P."/>
            <person name="Ruth R."/>
            <person name="San Lucas F."/>
            <person name="Warren J."/>
            <person name="Zhang J."/>
            <person name="Zhao Z."/>
            <person name="Zhou C."/>
            <person name="Zhu D."/>
            <person name="Lee S."/>
            <person name="Bess C."/>
            <person name="Blankenburg K."/>
            <person name="Forbes L."/>
            <person name="Fu Q."/>
            <person name="Gubbala S."/>
            <person name="Hirani K."/>
            <person name="Jayaseelan J.C."/>
            <person name="Lara F."/>
            <person name="Munidasa M."/>
            <person name="Palculict T."/>
            <person name="Patil S."/>
            <person name="Pu L.-L."/>
            <person name="Saada N."/>
            <person name="Tang L."/>
            <person name="Weissenberger G."/>
            <person name="Zhu Y."/>
            <person name="Hemphill L."/>
            <person name="Shang Y."/>
            <person name="Youmans B."/>
            <person name="Ayvaz T."/>
            <person name="Ross M."/>
            <person name="Santibanez J."/>
            <person name="Aqrawi P."/>
            <person name="Gross S."/>
            <person name="Joshi V."/>
            <person name="Fowler G."/>
            <person name="Nazareth L."/>
            <person name="Reid J."/>
            <person name="Worley K."/>
            <person name="Petrosino J."/>
            <person name="Highlander S."/>
            <person name="Gibbs R."/>
        </authorList>
    </citation>
    <scope>NUCLEOTIDE SEQUENCE [LARGE SCALE GENOMIC DNA]</scope>
    <source>
        <strain evidence="1 2">ATCC 25976</strain>
    </source>
</reference>
<dbReference type="HOGENOM" id="CLU_2912085_0_0_6"/>
<dbReference type="AlphaFoldDB" id="E8KGZ7"/>
<dbReference type="EMBL" id="AEVG01000075">
    <property type="protein sequence ID" value="EFX91823.1"/>
    <property type="molecule type" value="Genomic_DNA"/>
</dbReference>
<comment type="caution">
    <text evidence="1">The sequence shown here is derived from an EMBL/GenBank/DDBJ whole genome shotgun (WGS) entry which is preliminary data.</text>
</comment>
<sequence length="61" mass="7395">MANFKRVICCYIIERGLTVKCSNFIVKKMEKCKKGSWLWWRLAKLHFKLFDLSCIIFQYSK</sequence>
<dbReference type="Proteomes" id="UP000005467">
    <property type="component" value="Unassembled WGS sequence"/>
</dbReference>
<gene>
    <name evidence="1" type="ORF">HMPREF0027_1114</name>
</gene>